<dbReference type="AlphaFoldDB" id="A0A0F8ZWS4"/>
<proteinExistence type="predicted"/>
<evidence type="ECO:0000256" key="2">
    <source>
        <dbReference type="SAM" id="Phobius"/>
    </source>
</evidence>
<keyword evidence="2" id="KW-0472">Membrane</keyword>
<dbReference type="EMBL" id="LAZR01045660">
    <property type="protein sequence ID" value="KKK98338.1"/>
    <property type="molecule type" value="Genomic_DNA"/>
</dbReference>
<comment type="caution">
    <text evidence="3">The sequence shown here is derived from an EMBL/GenBank/DDBJ whole genome shotgun (WGS) entry which is preliminary data.</text>
</comment>
<feature type="transmembrane region" description="Helical" evidence="2">
    <location>
        <begin position="113"/>
        <end position="131"/>
    </location>
</feature>
<evidence type="ECO:0000313" key="3">
    <source>
        <dbReference type="EMBL" id="KKK98338.1"/>
    </source>
</evidence>
<name>A0A0F8ZWS4_9ZZZZ</name>
<feature type="non-terminal residue" evidence="3">
    <location>
        <position position="156"/>
    </location>
</feature>
<feature type="region of interest" description="Disordered" evidence="1">
    <location>
        <begin position="1"/>
        <end position="20"/>
    </location>
</feature>
<protein>
    <submittedName>
        <fullName evidence="3">Uncharacterized protein</fullName>
    </submittedName>
</protein>
<sequence>MTESPEAEATDFGSPSPSASGLASASDSGSPFSVALKYAPWVLIFLFFVFGAATIMDFPPVHYLGDEIGMMNYGADFMDQLEDGGKPELIRPRLYYATLWGMGKAIGVGVAEARVLSLICAVLVLLIVYLLGRELSGPNAGLLALLLITSDYSFSW</sequence>
<keyword evidence="2" id="KW-0812">Transmembrane</keyword>
<organism evidence="3">
    <name type="scientific">marine sediment metagenome</name>
    <dbReference type="NCBI Taxonomy" id="412755"/>
    <lineage>
        <taxon>unclassified sequences</taxon>
        <taxon>metagenomes</taxon>
        <taxon>ecological metagenomes</taxon>
    </lineage>
</organism>
<feature type="transmembrane region" description="Helical" evidence="2">
    <location>
        <begin position="38"/>
        <end position="56"/>
    </location>
</feature>
<keyword evidence="2" id="KW-1133">Transmembrane helix</keyword>
<accession>A0A0F8ZWS4</accession>
<reference evidence="3" key="1">
    <citation type="journal article" date="2015" name="Nature">
        <title>Complex archaea that bridge the gap between prokaryotes and eukaryotes.</title>
        <authorList>
            <person name="Spang A."/>
            <person name="Saw J.H."/>
            <person name="Jorgensen S.L."/>
            <person name="Zaremba-Niedzwiedzka K."/>
            <person name="Martijn J."/>
            <person name="Lind A.E."/>
            <person name="van Eijk R."/>
            <person name="Schleper C."/>
            <person name="Guy L."/>
            <person name="Ettema T.J."/>
        </authorList>
    </citation>
    <scope>NUCLEOTIDE SEQUENCE</scope>
</reference>
<evidence type="ECO:0000256" key="1">
    <source>
        <dbReference type="SAM" id="MobiDB-lite"/>
    </source>
</evidence>
<gene>
    <name evidence="3" type="ORF">LCGC14_2643760</name>
</gene>